<dbReference type="EMBL" id="AGXS01000001">
    <property type="protein sequence ID" value="EIY54964.1"/>
    <property type="molecule type" value="Genomic_DNA"/>
</dbReference>
<protein>
    <recommendedName>
        <fullName evidence="3">Four helix bundle protein</fullName>
    </recommendedName>
</protein>
<dbReference type="SUPFAM" id="SSF158446">
    <property type="entry name" value="IVS-encoded protein-like"/>
    <property type="match status" value="1"/>
</dbReference>
<organism evidence="1 2">
    <name type="scientific">Bacteroides nordii CL02T12C05</name>
    <dbReference type="NCBI Taxonomy" id="997884"/>
    <lineage>
        <taxon>Bacteria</taxon>
        <taxon>Pseudomonadati</taxon>
        <taxon>Bacteroidota</taxon>
        <taxon>Bacteroidia</taxon>
        <taxon>Bacteroidales</taxon>
        <taxon>Bacteroidaceae</taxon>
        <taxon>Bacteroides</taxon>
    </lineage>
</organism>
<dbReference type="PANTHER" id="PTHR38471:SF2">
    <property type="entry name" value="FOUR HELIX BUNDLE PROTEIN"/>
    <property type="match status" value="1"/>
</dbReference>
<evidence type="ECO:0000313" key="1">
    <source>
        <dbReference type="EMBL" id="EIY54964.1"/>
    </source>
</evidence>
<dbReference type="PANTHER" id="PTHR38471">
    <property type="entry name" value="FOUR HELIX BUNDLE PROTEIN"/>
    <property type="match status" value="1"/>
</dbReference>
<sequence length="131" mass="14901">MGNHKELVVWQKSITLVKLVYQQTGSFPSDERFGLTNQMRRCSVSIPSNIAEGFGRGSDKELTQFLRISLGSSSELDTQLILSKELHYMDEKRYNELSALNEEVAKMLSSLIYRRVNGLDSNLKTNKLTNL</sequence>
<dbReference type="STRING" id="997884.HMPREF1068_00185"/>
<dbReference type="HOGENOM" id="CLU_129874_0_6_10"/>
<dbReference type="CDD" id="cd16377">
    <property type="entry name" value="23S_rRNA_IVP_like"/>
    <property type="match status" value="1"/>
</dbReference>
<keyword evidence="2" id="KW-1185">Reference proteome</keyword>
<dbReference type="Pfam" id="PF05635">
    <property type="entry name" value="23S_rRNA_IVP"/>
    <property type="match status" value="1"/>
</dbReference>
<reference evidence="1 2" key="1">
    <citation type="submission" date="2012-02" db="EMBL/GenBank/DDBJ databases">
        <title>The Genome Sequence of Bacteroides nordii CL02T12C05.</title>
        <authorList>
            <consortium name="The Broad Institute Genome Sequencing Platform"/>
            <person name="Earl A."/>
            <person name="Ward D."/>
            <person name="Feldgarden M."/>
            <person name="Gevers D."/>
            <person name="Zitomersky N.L."/>
            <person name="Coyne M.J."/>
            <person name="Comstock L.E."/>
            <person name="Young S.K."/>
            <person name="Zeng Q."/>
            <person name="Gargeya S."/>
            <person name="Fitzgerald M."/>
            <person name="Haas B."/>
            <person name="Abouelleil A."/>
            <person name="Alvarado L."/>
            <person name="Arachchi H.M."/>
            <person name="Berlin A."/>
            <person name="Chapman S.B."/>
            <person name="Gearin G."/>
            <person name="Goldberg J."/>
            <person name="Griggs A."/>
            <person name="Gujja S."/>
            <person name="Hansen M."/>
            <person name="Heiman D."/>
            <person name="Howarth C."/>
            <person name="Larimer J."/>
            <person name="Lui A."/>
            <person name="MacDonald P.J.P."/>
            <person name="McCowen C."/>
            <person name="Montmayeur A."/>
            <person name="Murphy C."/>
            <person name="Neiman D."/>
            <person name="Pearson M."/>
            <person name="Priest M."/>
            <person name="Roberts A."/>
            <person name="Saif S."/>
            <person name="Shea T."/>
            <person name="Sisk P."/>
            <person name="Stolte C."/>
            <person name="Sykes S."/>
            <person name="Wortman J."/>
            <person name="Nusbaum C."/>
            <person name="Birren B."/>
        </authorList>
    </citation>
    <scope>NUCLEOTIDE SEQUENCE [LARGE SCALE GENOMIC DNA]</scope>
    <source>
        <strain evidence="1 2">CL02T12C05</strain>
    </source>
</reference>
<dbReference type="InterPro" id="IPR012657">
    <property type="entry name" value="23S_rRNA-intervening_sequence"/>
</dbReference>
<dbReference type="NCBIfam" id="TIGR02436">
    <property type="entry name" value="four helix bundle protein"/>
    <property type="match status" value="1"/>
</dbReference>
<evidence type="ECO:0008006" key="3">
    <source>
        <dbReference type="Google" id="ProtNLM"/>
    </source>
</evidence>
<evidence type="ECO:0000313" key="2">
    <source>
        <dbReference type="Proteomes" id="UP000003089"/>
    </source>
</evidence>
<dbReference type="PATRIC" id="fig|997884.3.peg.202"/>
<dbReference type="Proteomes" id="UP000003089">
    <property type="component" value="Unassembled WGS sequence"/>
</dbReference>
<dbReference type="Gene3D" id="1.20.1440.60">
    <property type="entry name" value="23S rRNA-intervening sequence"/>
    <property type="match status" value="1"/>
</dbReference>
<dbReference type="RefSeq" id="WP_002558384.1">
    <property type="nucleotide sequence ID" value="NZ_JH724314.1"/>
</dbReference>
<gene>
    <name evidence="1" type="ORF">HMPREF1068_00185</name>
</gene>
<dbReference type="AlphaFoldDB" id="I9H5W0"/>
<comment type="caution">
    <text evidence="1">The sequence shown here is derived from an EMBL/GenBank/DDBJ whole genome shotgun (WGS) entry which is preliminary data.</text>
</comment>
<proteinExistence type="predicted"/>
<dbReference type="InterPro" id="IPR036583">
    <property type="entry name" value="23S_rRNA_IVS_sf"/>
</dbReference>
<name>I9H5W0_9BACE</name>
<dbReference type="eggNOG" id="COG0399">
    <property type="taxonomic scope" value="Bacteria"/>
</dbReference>
<accession>I9H5W0</accession>